<sequence length="351" mass="38724">MTIPEDLAVTCNKVELLFALSVVDDPCVSRIQSLRRAGRRDAAVFAHAAQIITRMPTLWEEVFEHPTIGVRHLDAIWRAGHTFDGVPDAFLEDHMLDLLASRSGAPPAVSEVKNHLERMIAHELPDIFAAAEGRRDAAKKATKDGNTWRLTMPAGLSQMLWESITKAAKKIAKATGQELPEARMEAIAHRLGGQAEQTVVHVHVYRMEGGPGFIPGVGTISREAAEWYQTHAATVSDVQAPEPVDRYSPTAAQRAYVAGRDGTCRFMGCEVPATLCDKDHIEPYNHEDPARGGPTDVRNLQCLCRTHHNLKTNGLWHAETPDGGWTIHWTNRHGETFTTYANGVITPDLDL</sequence>
<protein>
    <submittedName>
        <fullName evidence="2">HNH endonuclease</fullName>
    </submittedName>
</protein>
<evidence type="ECO:0000313" key="3">
    <source>
        <dbReference type="Proteomes" id="UP000824189"/>
    </source>
</evidence>
<keyword evidence="2" id="KW-0540">Nuclease</keyword>
<dbReference type="InterPro" id="IPR003615">
    <property type="entry name" value="HNH_nuc"/>
</dbReference>
<accession>A0A9D1S037</accession>
<name>A0A9D1S037_9CORY</name>
<dbReference type="GO" id="GO:0004519">
    <property type="term" value="F:endonuclease activity"/>
    <property type="evidence" value="ECO:0007669"/>
    <property type="project" value="UniProtKB-KW"/>
</dbReference>
<gene>
    <name evidence="2" type="ORF">H9867_04930</name>
</gene>
<evidence type="ECO:0000259" key="1">
    <source>
        <dbReference type="SMART" id="SM00507"/>
    </source>
</evidence>
<proteinExistence type="predicted"/>
<reference evidence="2" key="1">
    <citation type="journal article" date="2021" name="PeerJ">
        <title>Extensive microbial diversity within the chicken gut microbiome revealed by metagenomics and culture.</title>
        <authorList>
            <person name="Gilroy R."/>
            <person name="Ravi A."/>
            <person name="Getino M."/>
            <person name="Pursley I."/>
            <person name="Horton D.L."/>
            <person name="Alikhan N.F."/>
            <person name="Baker D."/>
            <person name="Gharbi K."/>
            <person name="Hall N."/>
            <person name="Watson M."/>
            <person name="Adriaenssens E.M."/>
            <person name="Foster-Nyarko E."/>
            <person name="Jarju S."/>
            <person name="Secka A."/>
            <person name="Antonio M."/>
            <person name="Oren A."/>
            <person name="Chaudhuri R.R."/>
            <person name="La Ragione R."/>
            <person name="Hildebrand F."/>
            <person name="Pallen M.J."/>
        </authorList>
    </citation>
    <scope>NUCLEOTIDE SEQUENCE</scope>
    <source>
        <strain evidence="2">4376</strain>
    </source>
</reference>
<reference evidence="2" key="2">
    <citation type="submission" date="2021-04" db="EMBL/GenBank/DDBJ databases">
        <authorList>
            <person name="Gilroy R."/>
        </authorList>
    </citation>
    <scope>NUCLEOTIDE SEQUENCE</scope>
    <source>
        <strain evidence="2">4376</strain>
    </source>
</reference>
<dbReference type="SMART" id="SM00507">
    <property type="entry name" value="HNHc"/>
    <property type="match status" value="1"/>
</dbReference>
<dbReference type="AlphaFoldDB" id="A0A9D1S037"/>
<keyword evidence="2" id="KW-0255">Endonuclease</keyword>
<dbReference type="Gene3D" id="1.10.30.50">
    <property type="match status" value="1"/>
</dbReference>
<comment type="caution">
    <text evidence="2">The sequence shown here is derived from an EMBL/GenBank/DDBJ whole genome shotgun (WGS) entry which is preliminary data.</text>
</comment>
<evidence type="ECO:0000313" key="2">
    <source>
        <dbReference type="EMBL" id="HIW95812.1"/>
    </source>
</evidence>
<dbReference type="EMBL" id="DXFZ01000057">
    <property type="protein sequence ID" value="HIW95812.1"/>
    <property type="molecule type" value="Genomic_DNA"/>
</dbReference>
<dbReference type="CDD" id="cd00085">
    <property type="entry name" value="HNHc"/>
    <property type="match status" value="1"/>
</dbReference>
<dbReference type="Proteomes" id="UP000824189">
    <property type="component" value="Unassembled WGS sequence"/>
</dbReference>
<keyword evidence="2" id="KW-0378">Hydrolase</keyword>
<feature type="domain" description="HNH nuclease" evidence="1">
    <location>
        <begin position="252"/>
        <end position="309"/>
    </location>
</feature>
<organism evidence="2 3">
    <name type="scientific">Candidatus Corynebacterium gallistercoris</name>
    <dbReference type="NCBI Taxonomy" id="2838530"/>
    <lineage>
        <taxon>Bacteria</taxon>
        <taxon>Bacillati</taxon>
        <taxon>Actinomycetota</taxon>
        <taxon>Actinomycetes</taxon>
        <taxon>Mycobacteriales</taxon>
        <taxon>Corynebacteriaceae</taxon>
        <taxon>Corynebacterium</taxon>
    </lineage>
</organism>